<protein>
    <submittedName>
        <fullName evidence="1">Uncharacterized protein</fullName>
    </submittedName>
</protein>
<comment type="caution">
    <text evidence="1">The sequence shown here is derived from an EMBL/GenBank/DDBJ whole genome shotgun (WGS) entry which is preliminary data.</text>
</comment>
<name>A0ABQ6JQA6_9ACTN</name>
<dbReference type="Proteomes" id="UP001157017">
    <property type="component" value="Unassembled WGS sequence"/>
</dbReference>
<reference evidence="2" key="1">
    <citation type="journal article" date="2019" name="Int. J. Syst. Evol. Microbiol.">
        <title>The Global Catalogue of Microorganisms (GCM) 10K type strain sequencing project: providing services to taxonomists for standard genome sequencing and annotation.</title>
        <authorList>
            <consortium name="The Broad Institute Genomics Platform"/>
            <consortium name="The Broad Institute Genome Sequencing Center for Infectious Disease"/>
            <person name="Wu L."/>
            <person name="Ma J."/>
        </authorList>
    </citation>
    <scope>NUCLEOTIDE SEQUENCE [LARGE SCALE GENOMIC DNA]</scope>
    <source>
        <strain evidence="2">NBRC 108730</strain>
    </source>
</reference>
<accession>A0ABQ6JQA6</accession>
<gene>
    <name evidence="1" type="ORF">GCM10025868_47000</name>
</gene>
<evidence type="ECO:0000313" key="1">
    <source>
        <dbReference type="EMBL" id="GMA89450.1"/>
    </source>
</evidence>
<organism evidence="1 2">
    <name type="scientific">Angustibacter aerolatus</name>
    <dbReference type="NCBI Taxonomy" id="1162965"/>
    <lineage>
        <taxon>Bacteria</taxon>
        <taxon>Bacillati</taxon>
        <taxon>Actinomycetota</taxon>
        <taxon>Actinomycetes</taxon>
        <taxon>Kineosporiales</taxon>
        <taxon>Kineosporiaceae</taxon>
    </lineage>
</organism>
<proteinExistence type="predicted"/>
<sequence length="100" mass="10504">MIASARLRGTQVAAVRGITAAAAAATGQTHISVRLGDVLLYVEDWAALDTLVDVAGRAQALASEVLGARTDQFLIDQARARRAALELGVRTERRSTSGTD</sequence>
<evidence type="ECO:0000313" key="2">
    <source>
        <dbReference type="Proteomes" id="UP001157017"/>
    </source>
</evidence>
<keyword evidence="2" id="KW-1185">Reference proteome</keyword>
<dbReference type="EMBL" id="BSUZ01000003">
    <property type="protein sequence ID" value="GMA89450.1"/>
    <property type="molecule type" value="Genomic_DNA"/>
</dbReference>